<dbReference type="AlphaFoldDB" id="A0A495R5Y8"/>
<proteinExistence type="predicted"/>
<dbReference type="Proteomes" id="UP000268233">
    <property type="component" value="Unassembled WGS sequence"/>
</dbReference>
<sequence length="258" mass="27060">MGGGKACVETTMNRRKFLIGAGSLAAGSAAAMGTGAFSSTAAGRSVSVSVAGDQNAYLSIVPGDSPHAYTEGGELVLDFDGSEVSGEGLNTNAFIKFNDLFEIQNNSGNKIALWLDDGAKNAPDVNNGYDADFIQQLSGTKLNQDWRFFWSFAREDQPAAYDPNGSDDLGNEFEYGLDDNGVLAPTNVSAGPQGIFNRAGKHPAVLESGDNLSINFQINTKASADGNPQAPDPSEITDVGGEIVLNGYSKEFAQDLQS</sequence>
<accession>A0A495R5Y8</accession>
<reference evidence="1 2" key="1">
    <citation type="submission" date="2018-10" db="EMBL/GenBank/DDBJ databases">
        <title>Genomic Encyclopedia of Archaeal and Bacterial Type Strains, Phase II (KMG-II): from individual species to whole genera.</title>
        <authorList>
            <person name="Goeker M."/>
        </authorList>
    </citation>
    <scope>NUCLEOTIDE SEQUENCE [LARGE SCALE GENOMIC DNA]</scope>
    <source>
        <strain evidence="1 2">DSM 11927</strain>
    </source>
</reference>
<dbReference type="InterPro" id="IPR006311">
    <property type="entry name" value="TAT_signal"/>
</dbReference>
<dbReference type="EMBL" id="RBWW01000001">
    <property type="protein sequence ID" value="RKS82743.1"/>
    <property type="molecule type" value="Genomic_DNA"/>
</dbReference>
<comment type="caution">
    <text evidence="1">The sequence shown here is derived from an EMBL/GenBank/DDBJ whole genome shotgun (WGS) entry which is preliminary data.</text>
</comment>
<protein>
    <recommendedName>
        <fullName evidence="3">DUF1102 domain-containing protein</fullName>
    </recommendedName>
</protein>
<evidence type="ECO:0000313" key="2">
    <source>
        <dbReference type="Proteomes" id="UP000268233"/>
    </source>
</evidence>
<evidence type="ECO:0008006" key="3">
    <source>
        <dbReference type="Google" id="ProtNLM"/>
    </source>
</evidence>
<evidence type="ECO:0000313" key="1">
    <source>
        <dbReference type="EMBL" id="RKS82743.1"/>
    </source>
</evidence>
<organism evidence="1 2">
    <name type="scientific">Haloarcula quadrata</name>
    <dbReference type="NCBI Taxonomy" id="182779"/>
    <lineage>
        <taxon>Archaea</taxon>
        <taxon>Methanobacteriati</taxon>
        <taxon>Methanobacteriota</taxon>
        <taxon>Stenosarchaea group</taxon>
        <taxon>Halobacteria</taxon>
        <taxon>Halobacteriales</taxon>
        <taxon>Haloarculaceae</taxon>
        <taxon>Haloarcula</taxon>
    </lineage>
</organism>
<name>A0A495R5Y8_9EURY</name>
<dbReference type="PROSITE" id="PS51318">
    <property type="entry name" value="TAT"/>
    <property type="match status" value="1"/>
</dbReference>
<keyword evidence="2" id="KW-1185">Reference proteome</keyword>
<gene>
    <name evidence="1" type="ORF">BDK61_2058</name>
</gene>